<dbReference type="InterPro" id="IPR057326">
    <property type="entry name" value="KR_dom"/>
</dbReference>
<evidence type="ECO:0000256" key="1">
    <source>
        <dbReference type="ARBA" id="ARBA00006484"/>
    </source>
</evidence>
<dbReference type="GO" id="GO:0016020">
    <property type="term" value="C:membrane"/>
    <property type="evidence" value="ECO:0007669"/>
    <property type="project" value="TreeGrafter"/>
</dbReference>
<dbReference type="Proteomes" id="UP000315677">
    <property type="component" value="Unassembled WGS sequence"/>
</dbReference>
<dbReference type="NCBIfam" id="NF006073">
    <property type="entry name" value="PRK08219.1"/>
    <property type="match status" value="1"/>
</dbReference>
<proteinExistence type="inferred from homology"/>
<dbReference type="Gene3D" id="3.40.50.720">
    <property type="entry name" value="NAD(P)-binding Rossmann-like Domain"/>
    <property type="match status" value="1"/>
</dbReference>
<feature type="domain" description="Ketoreductase" evidence="3">
    <location>
        <begin position="10"/>
        <end position="180"/>
    </location>
</feature>
<dbReference type="Pfam" id="PF00106">
    <property type="entry name" value="adh_short"/>
    <property type="match status" value="1"/>
</dbReference>
<dbReference type="PROSITE" id="PS00061">
    <property type="entry name" value="ADH_SHORT"/>
    <property type="match status" value="1"/>
</dbReference>
<evidence type="ECO:0000259" key="3">
    <source>
        <dbReference type="SMART" id="SM00822"/>
    </source>
</evidence>
<evidence type="ECO:0000256" key="2">
    <source>
        <dbReference type="ARBA" id="ARBA00023002"/>
    </source>
</evidence>
<evidence type="ECO:0000313" key="5">
    <source>
        <dbReference type="Proteomes" id="UP000315677"/>
    </source>
</evidence>
<dbReference type="PANTHER" id="PTHR44196:SF1">
    <property type="entry name" value="DEHYDROGENASE_REDUCTASE SDR FAMILY MEMBER 7B"/>
    <property type="match status" value="1"/>
</dbReference>
<dbReference type="InterPro" id="IPR036291">
    <property type="entry name" value="NAD(P)-bd_dom_sf"/>
</dbReference>
<dbReference type="SMART" id="SM00822">
    <property type="entry name" value="PKS_KR"/>
    <property type="match status" value="1"/>
</dbReference>
<name>A0A543DKG3_9PSEU</name>
<sequence>MSVNEVDTRPLAMVTGASRGIGQAIATELSTDHDVLLGGRDREALSRTAAGCGGRAWPVDLTDQQALRAATRDIHRLDVLVHNAAIWSAGPVADTATNAWREMFEVNVFAVVELTRLLLPALRVAQGHVVLINSTVNASMAAGQGAYAASKSALHAFGDVLRSEEQQHGLRVTSIQLGRTDTDLQRAVRATETGPYEPHRYLRTADVADVIRAIINAPTRAPIFDLVVRPSMPAT</sequence>
<organism evidence="4 5">
    <name type="scientific">Pseudonocardia kunmingensis</name>
    <dbReference type="NCBI Taxonomy" id="630975"/>
    <lineage>
        <taxon>Bacteria</taxon>
        <taxon>Bacillati</taxon>
        <taxon>Actinomycetota</taxon>
        <taxon>Actinomycetes</taxon>
        <taxon>Pseudonocardiales</taxon>
        <taxon>Pseudonocardiaceae</taxon>
        <taxon>Pseudonocardia</taxon>
    </lineage>
</organism>
<evidence type="ECO:0000313" key="4">
    <source>
        <dbReference type="EMBL" id="TQM09820.1"/>
    </source>
</evidence>
<gene>
    <name evidence="4" type="ORF">FB558_5594</name>
</gene>
<comment type="caution">
    <text evidence="4">The sequence shown here is derived from an EMBL/GenBank/DDBJ whole genome shotgun (WGS) entry which is preliminary data.</text>
</comment>
<dbReference type="PANTHER" id="PTHR44196">
    <property type="entry name" value="DEHYDROGENASE/REDUCTASE SDR FAMILY MEMBER 7B"/>
    <property type="match status" value="1"/>
</dbReference>
<keyword evidence="2" id="KW-0560">Oxidoreductase</keyword>
<comment type="similarity">
    <text evidence="1">Belongs to the short-chain dehydrogenases/reductases (SDR) family.</text>
</comment>
<dbReference type="AlphaFoldDB" id="A0A543DKG3"/>
<protein>
    <submittedName>
        <fullName evidence="4">NADP-dependent 3-hydroxy acid dehydrogenase YdfG</fullName>
    </submittedName>
</protein>
<keyword evidence="5" id="KW-1185">Reference proteome</keyword>
<accession>A0A543DKG3</accession>
<dbReference type="SUPFAM" id="SSF51735">
    <property type="entry name" value="NAD(P)-binding Rossmann-fold domains"/>
    <property type="match status" value="1"/>
</dbReference>
<dbReference type="GO" id="GO:0016491">
    <property type="term" value="F:oxidoreductase activity"/>
    <property type="evidence" value="ECO:0007669"/>
    <property type="project" value="UniProtKB-KW"/>
</dbReference>
<reference evidence="4 5" key="1">
    <citation type="submission" date="2019-06" db="EMBL/GenBank/DDBJ databases">
        <title>Sequencing the genomes of 1000 actinobacteria strains.</title>
        <authorList>
            <person name="Klenk H.-P."/>
        </authorList>
    </citation>
    <scope>NUCLEOTIDE SEQUENCE [LARGE SCALE GENOMIC DNA]</scope>
    <source>
        <strain evidence="4 5">DSM 45301</strain>
    </source>
</reference>
<dbReference type="EMBL" id="VFPA01000003">
    <property type="protein sequence ID" value="TQM09820.1"/>
    <property type="molecule type" value="Genomic_DNA"/>
</dbReference>
<dbReference type="PRINTS" id="PR00081">
    <property type="entry name" value="GDHRDH"/>
</dbReference>
<dbReference type="InterPro" id="IPR002347">
    <property type="entry name" value="SDR_fam"/>
</dbReference>
<dbReference type="InterPro" id="IPR020904">
    <property type="entry name" value="Sc_DH/Rdtase_CS"/>
</dbReference>